<evidence type="ECO:0000256" key="8">
    <source>
        <dbReference type="SAM" id="MobiDB-lite"/>
    </source>
</evidence>
<dbReference type="InterPro" id="IPR018200">
    <property type="entry name" value="USP_CS"/>
</dbReference>
<dbReference type="InterPro" id="IPR028889">
    <property type="entry name" value="USP"/>
</dbReference>
<dbReference type="InterPro" id="IPR035927">
    <property type="entry name" value="DUSP-like_sf"/>
</dbReference>
<keyword evidence="7" id="KW-0788">Thiol protease</keyword>
<organism evidence="11 12">
    <name type="scientific">Penicillium bovifimosum</name>
    <dbReference type="NCBI Taxonomy" id="126998"/>
    <lineage>
        <taxon>Eukaryota</taxon>
        <taxon>Fungi</taxon>
        <taxon>Dikarya</taxon>
        <taxon>Ascomycota</taxon>
        <taxon>Pezizomycotina</taxon>
        <taxon>Eurotiomycetes</taxon>
        <taxon>Eurotiomycetidae</taxon>
        <taxon>Eurotiales</taxon>
        <taxon>Aspergillaceae</taxon>
        <taxon>Penicillium</taxon>
    </lineage>
</organism>
<comment type="catalytic activity">
    <reaction evidence="1">
        <text>Thiol-dependent hydrolysis of ester, thioester, amide, peptide and isopeptide bonds formed by the C-terminal Gly of ubiquitin (a 76-residue protein attached to proteins as an intracellular targeting signal).</text>
        <dbReference type="EC" id="3.4.19.12"/>
    </reaction>
</comment>
<gene>
    <name evidence="11" type="ORF">N7515_005952</name>
</gene>
<dbReference type="PROSITE" id="PS51283">
    <property type="entry name" value="DUSP"/>
    <property type="match status" value="1"/>
</dbReference>
<name>A0A9W9GU23_9EURO</name>
<evidence type="ECO:0000256" key="6">
    <source>
        <dbReference type="ARBA" id="ARBA00022801"/>
    </source>
</evidence>
<feature type="compositionally biased region" description="Low complexity" evidence="8">
    <location>
        <begin position="75"/>
        <end position="97"/>
    </location>
</feature>
<reference evidence="11" key="2">
    <citation type="journal article" date="2023" name="IMA Fungus">
        <title>Comparative genomic study of the Penicillium genus elucidates a diverse pangenome and 15 lateral gene transfer events.</title>
        <authorList>
            <person name="Petersen C."/>
            <person name="Sorensen T."/>
            <person name="Nielsen M.R."/>
            <person name="Sondergaard T.E."/>
            <person name="Sorensen J.L."/>
            <person name="Fitzpatrick D.A."/>
            <person name="Frisvad J.C."/>
            <person name="Nielsen K.L."/>
        </authorList>
    </citation>
    <scope>NUCLEOTIDE SEQUENCE</scope>
    <source>
        <strain evidence="11">IBT 22155</strain>
    </source>
</reference>
<comment type="similarity">
    <text evidence="2">Belongs to the peptidase C19 family.</text>
</comment>
<dbReference type="EC" id="3.4.19.12" evidence="3"/>
<feature type="region of interest" description="Disordered" evidence="8">
    <location>
        <begin position="125"/>
        <end position="166"/>
    </location>
</feature>
<dbReference type="Pfam" id="PF00443">
    <property type="entry name" value="UCH"/>
    <property type="match status" value="1"/>
</dbReference>
<dbReference type="EMBL" id="JAPQKL010000005">
    <property type="protein sequence ID" value="KAJ5129913.1"/>
    <property type="molecule type" value="Genomic_DNA"/>
</dbReference>
<feature type="region of interest" description="Disordered" evidence="8">
    <location>
        <begin position="427"/>
        <end position="449"/>
    </location>
</feature>
<dbReference type="Gene3D" id="3.90.70.10">
    <property type="entry name" value="Cysteine proteinases"/>
    <property type="match status" value="2"/>
</dbReference>
<dbReference type="InterPro" id="IPR001394">
    <property type="entry name" value="Peptidase_C19_UCH"/>
</dbReference>
<evidence type="ECO:0000313" key="12">
    <source>
        <dbReference type="Proteomes" id="UP001149079"/>
    </source>
</evidence>
<dbReference type="PROSITE" id="PS50235">
    <property type="entry name" value="USP_3"/>
    <property type="match status" value="1"/>
</dbReference>
<reference evidence="11" key="1">
    <citation type="submission" date="2022-11" db="EMBL/GenBank/DDBJ databases">
        <authorList>
            <person name="Petersen C."/>
        </authorList>
    </citation>
    <scope>NUCLEOTIDE SEQUENCE</scope>
    <source>
        <strain evidence="11">IBT 22155</strain>
    </source>
</reference>
<dbReference type="PANTHER" id="PTHR21646">
    <property type="entry name" value="UBIQUITIN CARBOXYL-TERMINAL HYDROLASE"/>
    <property type="match status" value="1"/>
</dbReference>
<dbReference type="GO" id="GO:0004843">
    <property type="term" value="F:cysteine-type deubiquitinase activity"/>
    <property type="evidence" value="ECO:0007669"/>
    <property type="project" value="UniProtKB-EC"/>
</dbReference>
<evidence type="ECO:0000259" key="10">
    <source>
        <dbReference type="PROSITE" id="PS51283"/>
    </source>
</evidence>
<dbReference type="InterPro" id="IPR050185">
    <property type="entry name" value="Ub_carboxyl-term_hydrolase"/>
</dbReference>
<protein>
    <recommendedName>
        <fullName evidence="3">ubiquitinyl hydrolase 1</fullName>
        <ecNumber evidence="3">3.4.19.12</ecNumber>
    </recommendedName>
</protein>
<dbReference type="Gene3D" id="3.30.2230.10">
    <property type="entry name" value="DUSP-like"/>
    <property type="match status" value="1"/>
</dbReference>
<feature type="compositionally biased region" description="Low complexity" evidence="8">
    <location>
        <begin position="1071"/>
        <end position="1086"/>
    </location>
</feature>
<feature type="region of interest" description="Disordered" evidence="8">
    <location>
        <begin position="1323"/>
        <end position="1460"/>
    </location>
</feature>
<feature type="compositionally biased region" description="Acidic residues" evidence="8">
    <location>
        <begin position="1388"/>
        <end position="1417"/>
    </location>
</feature>
<dbReference type="SUPFAM" id="SSF54001">
    <property type="entry name" value="Cysteine proteinases"/>
    <property type="match status" value="1"/>
</dbReference>
<evidence type="ECO:0000256" key="1">
    <source>
        <dbReference type="ARBA" id="ARBA00000707"/>
    </source>
</evidence>
<feature type="compositionally biased region" description="Basic and acidic residues" evidence="8">
    <location>
        <begin position="1431"/>
        <end position="1440"/>
    </location>
</feature>
<keyword evidence="6 11" id="KW-0378">Hydrolase</keyword>
<evidence type="ECO:0000256" key="5">
    <source>
        <dbReference type="ARBA" id="ARBA00022786"/>
    </source>
</evidence>
<keyword evidence="12" id="KW-1185">Reference proteome</keyword>
<evidence type="ECO:0000256" key="4">
    <source>
        <dbReference type="ARBA" id="ARBA00022670"/>
    </source>
</evidence>
<dbReference type="SUPFAM" id="SSF143791">
    <property type="entry name" value="DUSP-like"/>
    <property type="match status" value="1"/>
</dbReference>
<evidence type="ECO:0000313" key="11">
    <source>
        <dbReference type="EMBL" id="KAJ5129913.1"/>
    </source>
</evidence>
<dbReference type="Pfam" id="PF06337">
    <property type="entry name" value="DUSP"/>
    <property type="match status" value="1"/>
</dbReference>
<dbReference type="PANTHER" id="PTHR21646:SF24">
    <property type="entry name" value="UBIQUITIN CARBOXYL-TERMINAL HYDROLASE"/>
    <property type="match status" value="1"/>
</dbReference>
<accession>A0A9W9GU23</accession>
<feature type="compositionally biased region" description="Polar residues" evidence="8">
    <location>
        <begin position="1362"/>
        <end position="1378"/>
    </location>
</feature>
<dbReference type="InterPro" id="IPR038765">
    <property type="entry name" value="Papain-like_cys_pep_sf"/>
</dbReference>
<dbReference type="InterPro" id="IPR006615">
    <property type="entry name" value="Pept_C19_DUSP"/>
</dbReference>
<feature type="region of interest" description="Disordered" evidence="8">
    <location>
        <begin position="46"/>
        <end position="97"/>
    </location>
</feature>
<feature type="region of interest" description="Disordered" evidence="8">
    <location>
        <begin position="547"/>
        <end position="582"/>
    </location>
</feature>
<feature type="region of interest" description="Disordered" evidence="8">
    <location>
        <begin position="1066"/>
        <end position="1099"/>
    </location>
</feature>
<feature type="compositionally biased region" description="Basic and acidic residues" evidence="8">
    <location>
        <begin position="137"/>
        <end position="150"/>
    </location>
</feature>
<comment type="caution">
    <text evidence="11">The sequence shown here is derived from an EMBL/GenBank/DDBJ whole genome shotgun (WGS) entry which is preliminary data.</text>
</comment>
<dbReference type="CDD" id="cd02674">
    <property type="entry name" value="Peptidase_C19R"/>
    <property type="match status" value="1"/>
</dbReference>
<dbReference type="OrthoDB" id="952271at2759"/>
<dbReference type="Proteomes" id="UP001149079">
    <property type="component" value="Unassembled WGS sequence"/>
</dbReference>
<dbReference type="GO" id="GO:0006508">
    <property type="term" value="P:proteolysis"/>
    <property type="evidence" value="ECO:0007669"/>
    <property type="project" value="UniProtKB-KW"/>
</dbReference>
<feature type="region of interest" description="Disordered" evidence="8">
    <location>
        <begin position="1026"/>
        <end position="1046"/>
    </location>
</feature>
<evidence type="ECO:0000256" key="7">
    <source>
        <dbReference type="ARBA" id="ARBA00022807"/>
    </source>
</evidence>
<proteinExistence type="inferred from homology"/>
<dbReference type="RefSeq" id="XP_056520292.1">
    <property type="nucleotide sequence ID" value="XM_056666696.1"/>
</dbReference>
<feature type="compositionally biased region" description="Low complexity" evidence="8">
    <location>
        <begin position="427"/>
        <end position="436"/>
    </location>
</feature>
<keyword evidence="4" id="KW-0645">Protease</keyword>
<feature type="domain" description="USP" evidence="9">
    <location>
        <begin position="592"/>
        <end position="1307"/>
    </location>
</feature>
<feature type="domain" description="DUSP" evidence="10">
    <location>
        <begin position="216"/>
        <end position="339"/>
    </location>
</feature>
<feature type="compositionally biased region" description="Low complexity" evidence="8">
    <location>
        <begin position="1333"/>
        <end position="1361"/>
    </location>
</feature>
<feature type="compositionally biased region" description="Basic and acidic residues" evidence="8">
    <location>
        <begin position="1026"/>
        <end position="1036"/>
    </location>
</feature>
<dbReference type="PROSITE" id="PS00972">
    <property type="entry name" value="USP_1"/>
    <property type="match status" value="1"/>
</dbReference>
<evidence type="ECO:0000259" key="9">
    <source>
        <dbReference type="PROSITE" id="PS50235"/>
    </source>
</evidence>
<dbReference type="PROSITE" id="PS00973">
    <property type="entry name" value="USP_2"/>
    <property type="match status" value="1"/>
</dbReference>
<evidence type="ECO:0000256" key="3">
    <source>
        <dbReference type="ARBA" id="ARBA00012759"/>
    </source>
</evidence>
<evidence type="ECO:0000256" key="2">
    <source>
        <dbReference type="ARBA" id="ARBA00009085"/>
    </source>
</evidence>
<dbReference type="GeneID" id="81405866"/>
<sequence length="1460" mass="160321">MYVPIQIPITHSFYFHRKEVKGVCSDPISFFFSRLPRAAARGAQLIVTTSSPKRRKISPEPCISPGRRARRQGRSEPPFSRHGSSSSRRSKSLSLSPPSYVPAHLRFQSGSPPGRYLIPAIATSDMPSDAQAGTPPKDGRSPSPGEKRPVSEIVDSDPEGGVSTTAFTSSLRNGVTSRAHHKHQAYRIYGSDGADDYSPSANEESAPGSPKHDEIPTVHEQVAQVNALMKAPLEKGQKGYVVSMLWLKQVLARTTSPADHALKASLEADIGPVSNLNIMLDTDQALPALKDECGERFVPLQPDLQDSVDFRIIPQEGWELIKQWYGIDENSPVIIRYARNVNPAGEAEKVEYEIYPPVHTIFKLFNPAAGTTPSVLRERNKSAVRILTSRYANFQKWLKDAKEQAGIDMSTKVRVWNILQLPSSTKASASTSPAVSRTQSPAPPFALTPNPTDKLLFDLNTFLELTEGTHRVSLGHIKDQTNNANYNGHMTLGIAGLEAARYLILEEQVGGPKGGEWISEVSAKTLKSLGIPVVQPDSDIAPKAAVRKHPSPELPAAKAATKASNSSGTPESEPDPVRSIITRGRKNGKVVAGLNNLGNTCYMNSALQCVRSVEELSYYFLSNQYKRHLNPDNVLSCDGVMAKQYAELLKEMFQPNGAANPKAFKGALGVYRRDFRGYGQQDSQEFVMFLLDALSEDLSRIVGKKPTTTVPDSTDEMINDRKALEAFGQTCWDLYESRNASVITDLFAGMYKSTLVCHSCEKTSIIMDPFTMVSVPVSDGADFRDQSIIFSPLDGPPVKLNVRLNVHDTLKAWKDFVATKMGIEGERIFAAETHDHSFWRHLTTDNASWSSLHISSSDVVVFFDLGPLPASTQSADSTSAKEDGIIVPIFHRRLVPQDDKRPRKLFGAPSLIRLTAEESRSLEKIYHKILGQVNNMTTLDIYDVEESASDDSETVVTNEDDVRSADSCIKTSSVEGEDIVNVSVQSSENPKPVEENTSQHPLSGKISANLLALFVLKVMSTTAHIPDGRDIDRTKDYTPLTSRMTSPPASRKVCVVHLRFPSFPLANIRQGSDNSSNASADANSGGDDTDDSESGSSMPLLRQGDAVLLDWTPDAVDALFGGRAHDPSEVRGRLTTHKDSPNLDLTRVRKQWQLKGPVSLDQCLDYFSKEEVLSAGDSWYCPRCKKHVSVTKKLELWKTPDMLIFQLKRFSASATGSTNKIRTLVDFPLEGLDLSNRVVGPNDGKTAVYDLIAIDRHHGSLHGGHYTAYIKDFISGKWLVADDSSIRHVREDRLVDESAYLLFYRRRSDRPLGSSELRALVQSYQKSPESDGESSAGSSSAESSAGPSSPRRSLSPSSDSSQTGAEQTPRVSRGQDSLGNDLYSSSEESSESSEEDDDDNDETEDLETTNDDLETTNDDLGSQRSSAEPVDVQHELTPGREEDESSDELPVVELHVEESE</sequence>
<dbReference type="GO" id="GO:0016579">
    <property type="term" value="P:protein deubiquitination"/>
    <property type="evidence" value="ECO:0007669"/>
    <property type="project" value="InterPro"/>
</dbReference>
<feature type="region of interest" description="Disordered" evidence="8">
    <location>
        <begin position="190"/>
        <end position="214"/>
    </location>
</feature>
<keyword evidence="5" id="KW-0833">Ubl conjugation pathway</keyword>